<reference evidence="1" key="1">
    <citation type="journal article" date="2015" name="Nature">
        <title>Complex archaea that bridge the gap between prokaryotes and eukaryotes.</title>
        <authorList>
            <person name="Spang A."/>
            <person name="Saw J.H."/>
            <person name="Jorgensen S.L."/>
            <person name="Zaremba-Niedzwiedzka K."/>
            <person name="Martijn J."/>
            <person name="Lind A.E."/>
            <person name="van Eijk R."/>
            <person name="Schleper C."/>
            <person name="Guy L."/>
            <person name="Ettema T.J."/>
        </authorList>
    </citation>
    <scope>NUCLEOTIDE SEQUENCE</scope>
</reference>
<name>A0A0F9NL00_9ZZZZ</name>
<sequence>MTKLTAQNLPHRKPFYHCEKCGHYVPFEDKHNRKRHKNERKN</sequence>
<proteinExistence type="predicted"/>
<protein>
    <submittedName>
        <fullName evidence="1">Uncharacterized protein</fullName>
    </submittedName>
</protein>
<evidence type="ECO:0000313" key="1">
    <source>
        <dbReference type="EMBL" id="KKN18619.1"/>
    </source>
</evidence>
<accession>A0A0F9NL00</accession>
<comment type="caution">
    <text evidence="1">The sequence shown here is derived from an EMBL/GenBank/DDBJ whole genome shotgun (WGS) entry which is preliminary data.</text>
</comment>
<dbReference type="AlphaFoldDB" id="A0A0F9NL00"/>
<organism evidence="1">
    <name type="scientific">marine sediment metagenome</name>
    <dbReference type="NCBI Taxonomy" id="412755"/>
    <lineage>
        <taxon>unclassified sequences</taxon>
        <taxon>metagenomes</taxon>
        <taxon>ecological metagenomes</taxon>
    </lineage>
</organism>
<gene>
    <name evidence="1" type="ORF">LCGC14_0953740</name>
</gene>
<dbReference type="EMBL" id="LAZR01003408">
    <property type="protein sequence ID" value="KKN18619.1"/>
    <property type="molecule type" value="Genomic_DNA"/>
</dbReference>